<dbReference type="GeneID" id="8625220"/>
<dbReference type="EMBL" id="AAFI02000079">
    <property type="protein sequence ID" value="EAL64703.1"/>
    <property type="molecule type" value="Genomic_DNA"/>
</dbReference>
<comment type="caution">
    <text evidence="1">The sequence shown here is derived from an EMBL/GenBank/DDBJ whole genome shotgun (WGS) entry which is preliminary data.</text>
</comment>
<dbReference type="RefSeq" id="XP_638172.1">
    <property type="nucleotide sequence ID" value="XM_633080.1"/>
</dbReference>
<dbReference type="HOGENOM" id="CLU_3145615_0_0_1"/>
<proteinExistence type="predicted"/>
<reference evidence="1 2" key="1">
    <citation type="journal article" date="2005" name="Nature">
        <title>The genome of the social amoeba Dictyostelium discoideum.</title>
        <authorList>
            <consortium name="The Dictyostelium discoideum Sequencing Consortium"/>
            <person name="Eichinger L."/>
            <person name="Pachebat J.A."/>
            <person name="Glockner G."/>
            <person name="Rajandream M.A."/>
            <person name="Sucgang R."/>
            <person name="Berriman M."/>
            <person name="Song J."/>
            <person name="Olsen R."/>
            <person name="Szafranski K."/>
            <person name="Xu Q."/>
            <person name="Tunggal B."/>
            <person name="Kummerfeld S."/>
            <person name="Madera M."/>
            <person name="Konfortov B.A."/>
            <person name="Rivero F."/>
            <person name="Bankier A.T."/>
            <person name="Lehmann R."/>
            <person name="Hamlin N."/>
            <person name="Davies R."/>
            <person name="Gaudet P."/>
            <person name="Fey P."/>
            <person name="Pilcher K."/>
            <person name="Chen G."/>
            <person name="Saunders D."/>
            <person name="Sodergren E."/>
            <person name="Davis P."/>
            <person name="Kerhornou A."/>
            <person name="Nie X."/>
            <person name="Hall N."/>
            <person name="Anjard C."/>
            <person name="Hemphill L."/>
            <person name="Bason N."/>
            <person name="Farbrother P."/>
            <person name="Desany B."/>
            <person name="Just E."/>
            <person name="Morio T."/>
            <person name="Rost R."/>
            <person name="Churcher C."/>
            <person name="Cooper J."/>
            <person name="Haydock S."/>
            <person name="van Driessche N."/>
            <person name="Cronin A."/>
            <person name="Goodhead I."/>
            <person name="Muzny D."/>
            <person name="Mourier T."/>
            <person name="Pain A."/>
            <person name="Lu M."/>
            <person name="Harper D."/>
            <person name="Lindsay R."/>
            <person name="Hauser H."/>
            <person name="James K."/>
            <person name="Quiles M."/>
            <person name="Madan Babu M."/>
            <person name="Saito T."/>
            <person name="Buchrieser C."/>
            <person name="Wardroper A."/>
            <person name="Felder M."/>
            <person name="Thangavelu M."/>
            <person name="Johnson D."/>
            <person name="Knights A."/>
            <person name="Loulseged H."/>
            <person name="Mungall K."/>
            <person name="Oliver K."/>
            <person name="Price C."/>
            <person name="Quail M.A."/>
            <person name="Urushihara H."/>
            <person name="Hernandez J."/>
            <person name="Rabbinowitsch E."/>
            <person name="Steffen D."/>
            <person name="Sanders M."/>
            <person name="Ma J."/>
            <person name="Kohara Y."/>
            <person name="Sharp S."/>
            <person name="Simmonds M."/>
            <person name="Spiegler S."/>
            <person name="Tivey A."/>
            <person name="Sugano S."/>
            <person name="White B."/>
            <person name="Walker D."/>
            <person name="Woodward J."/>
            <person name="Winckler T."/>
            <person name="Tanaka Y."/>
            <person name="Shaulsky G."/>
            <person name="Schleicher M."/>
            <person name="Weinstock G."/>
            <person name="Rosenthal A."/>
            <person name="Cox E.C."/>
            <person name="Chisholm R.L."/>
            <person name="Gibbs R."/>
            <person name="Loomis W.F."/>
            <person name="Platzer M."/>
            <person name="Kay R.R."/>
            <person name="Williams J."/>
            <person name="Dear P.H."/>
            <person name="Noegel A.A."/>
            <person name="Barrell B."/>
            <person name="Kuspa A."/>
        </authorList>
    </citation>
    <scope>NUCLEOTIDE SEQUENCE [LARGE SCALE GENOMIC DNA]</scope>
    <source>
        <strain evidence="1 2">AX4</strain>
    </source>
</reference>
<name>Q54MX1_DICDI</name>
<dbReference type="AlphaFoldDB" id="Q54MX1"/>
<sequence length="49" mass="5764">MTKHGFNRKKKKKSVIIPYWFVGSLKILVPTCKTRVVRIAVALKERAHW</sequence>
<protein>
    <submittedName>
        <fullName evidence="1">Uncharacterized protein</fullName>
    </submittedName>
</protein>
<dbReference type="VEuPathDB" id="AmoebaDB:DDB_G0285731"/>
<evidence type="ECO:0000313" key="1">
    <source>
        <dbReference type="EMBL" id="EAL64703.1"/>
    </source>
</evidence>
<evidence type="ECO:0000313" key="2">
    <source>
        <dbReference type="Proteomes" id="UP000002195"/>
    </source>
</evidence>
<gene>
    <name evidence="1" type="ORF">DDB_G0285731</name>
</gene>
<dbReference type="PaxDb" id="44689-DDB0215841"/>
<dbReference type="InParanoid" id="Q54MX1"/>
<dbReference type="Proteomes" id="UP000002195">
    <property type="component" value="Unassembled WGS sequence"/>
</dbReference>
<dbReference type="KEGG" id="ddi:DDB_G0285731"/>
<keyword evidence="2" id="KW-1185">Reference proteome</keyword>
<organism evidence="1 2">
    <name type="scientific">Dictyostelium discoideum</name>
    <name type="common">Social amoeba</name>
    <dbReference type="NCBI Taxonomy" id="44689"/>
    <lineage>
        <taxon>Eukaryota</taxon>
        <taxon>Amoebozoa</taxon>
        <taxon>Evosea</taxon>
        <taxon>Eumycetozoa</taxon>
        <taxon>Dictyostelia</taxon>
        <taxon>Dictyosteliales</taxon>
        <taxon>Dictyosteliaceae</taxon>
        <taxon>Dictyostelium</taxon>
    </lineage>
</organism>
<accession>Q54MX1</accession>